<proteinExistence type="predicted"/>
<protein>
    <recommendedName>
        <fullName evidence="3">Family 88-like protein</fullName>
    </recommendedName>
</protein>
<evidence type="ECO:0000313" key="2">
    <source>
        <dbReference type="Proteomes" id="UP000075229"/>
    </source>
</evidence>
<name>A0AAN0X6L8_BORHE</name>
<dbReference type="EMBL" id="CP014812">
    <property type="protein sequence ID" value="AMR76112.1"/>
    <property type="molecule type" value="Genomic_DNA"/>
</dbReference>
<sequence>MISIKNIFNKIKSKKFITKISTTDSLEINPKEIISFSKNYFLLSNSTELKSIGIILSSGIPLSTLNNKNFTITNFTDNIISYTLSSGLQIKKHTLLNPKLITNAIYSLKKLNSTILAWKINRILKKLFLANITSKHLESIYYTILNSSHRKNAFCFYNHSSSQNLKHKHIKLVSKTTPLNSYKNLKFINSFQSLRIHTSNLLFYKNSNNKLYSNIATLIESFFLDNKSSKNLHTLKSYINLHLKQLGINYKLTNRIQKQLFSHILLQ</sequence>
<evidence type="ECO:0000313" key="1">
    <source>
        <dbReference type="EMBL" id="AMR76112.1"/>
    </source>
</evidence>
<accession>A0AAN0X6L8</accession>
<gene>
    <name evidence="1" type="ORF">A0V01_05835</name>
</gene>
<dbReference type="Proteomes" id="UP000075229">
    <property type="component" value="Plasmid Unnamed"/>
</dbReference>
<reference evidence="1 2" key="1">
    <citation type="submission" date="2016-03" db="EMBL/GenBank/DDBJ databases">
        <title>Borrelia hermsii Genome sequencing and assembly.</title>
        <authorList>
            <person name="Bontemps-Gallo S."/>
            <person name="Stewart S."/>
        </authorList>
    </citation>
    <scope>NUCLEOTIDE SEQUENCE [LARGE SCALE GENOMIC DNA]</scope>
    <source>
        <strain evidence="1 2">DAH-2E7</strain>
        <plasmid evidence="2">lp32-1 sequence</plasmid>
    </source>
</reference>
<organism evidence="1 2">
    <name type="scientific">Borrelia hermsii</name>
    <dbReference type="NCBI Taxonomy" id="140"/>
    <lineage>
        <taxon>Bacteria</taxon>
        <taxon>Pseudomonadati</taxon>
        <taxon>Spirochaetota</taxon>
        <taxon>Spirochaetia</taxon>
        <taxon>Spirochaetales</taxon>
        <taxon>Borreliaceae</taxon>
        <taxon>Borrelia</taxon>
    </lineage>
</organism>
<dbReference type="RefSeq" id="WP_062706104.1">
    <property type="nucleotide sequence ID" value="NZ_CP014812.1"/>
</dbReference>
<evidence type="ECO:0008006" key="3">
    <source>
        <dbReference type="Google" id="ProtNLM"/>
    </source>
</evidence>
<dbReference type="AlphaFoldDB" id="A0AAN0X6L8"/>
<keyword evidence="1" id="KW-0614">Plasmid</keyword>
<geneLocation type="plasmid" evidence="2">
    <name>lp32-1 sequence</name>
</geneLocation>